<dbReference type="InterPro" id="IPR002760">
    <property type="entry name" value="O_anti_polymase"/>
</dbReference>
<dbReference type="NCBIfam" id="TIGR04370">
    <property type="entry name" value="glyco_rpt_poly"/>
    <property type="match status" value="1"/>
</dbReference>
<keyword evidence="1" id="KW-0812">Transmembrane</keyword>
<gene>
    <name evidence="2" type="ORF">C7452_1440</name>
</gene>
<proteinExistence type="predicted"/>
<feature type="transmembrane region" description="Helical" evidence="1">
    <location>
        <begin position="331"/>
        <end position="349"/>
    </location>
</feature>
<feature type="transmembrane region" description="Helical" evidence="1">
    <location>
        <begin position="6"/>
        <end position="30"/>
    </location>
</feature>
<feature type="transmembrane region" description="Helical" evidence="1">
    <location>
        <begin position="112"/>
        <end position="131"/>
    </location>
</feature>
<name>A0A371ND87_9EURY</name>
<evidence type="ECO:0000313" key="3">
    <source>
        <dbReference type="Proteomes" id="UP000256864"/>
    </source>
</evidence>
<protein>
    <submittedName>
        <fullName evidence="2">Oligosaccharide repeat unit polymerase</fullName>
    </submittedName>
</protein>
<keyword evidence="1" id="KW-0472">Membrane</keyword>
<organism evidence="2 3">
    <name type="scientific">Methanothermobacter defluvii</name>
    <dbReference type="NCBI Taxonomy" id="49339"/>
    <lineage>
        <taxon>Archaea</taxon>
        <taxon>Methanobacteriati</taxon>
        <taxon>Methanobacteriota</taxon>
        <taxon>Methanomada group</taxon>
        <taxon>Methanobacteria</taxon>
        <taxon>Methanobacteriales</taxon>
        <taxon>Methanobacteriaceae</taxon>
        <taxon>Methanothermobacter</taxon>
    </lineage>
</organism>
<evidence type="ECO:0000256" key="1">
    <source>
        <dbReference type="SAM" id="Phobius"/>
    </source>
</evidence>
<keyword evidence="3" id="KW-1185">Reference proteome</keyword>
<comment type="caution">
    <text evidence="2">The sequence shown here is derived from an EMBL/GenBank/DDBJ whole genome shotgun (WGS) entry which is preliminary data.</text>
</comment>
<feature type="transmembrane region" description="Helical" evidence="1">
    <location>
        <begin position="137"/>
        <end position="169"/>
    </location>
</feature>
<sequence>MRFDVFSPYSVVAVIIIYLSLALTGTGLGLRGLEPPSALSIIYIATGTVALIGGVYLSSGFRIGKIRTHEGSEPFLVALVIAGILIQAINLYLLGGIPLLSGYLKARAVTKLWFISYLLFLPSINILLAAYPRRKYYIPLIMGAILFALTGYRTTVVVILLSGTITLYYSARPSWRELGVLISALAVAALLVGYVAVKSIEWQTWTLNPVELLLYRAGYTLTVFDRIISLQGATGGKLLYYTLTGYIHSTDPRAIVGEAVLGYRHSTTSTIFGPSLLDFGLHAMLFQMFIMGLLLGLMHRIQGVLEGFFTGIYSIILAQTIVWVETGPTDLVVWVFYIIGSISAIYVLWRCYSEAGSCS</sequence>
<feature type="transmembrane region" description="Helical" evidence="1">
    <location>
        <begin position="42"/>
        <end position="63"/>
    </location>
</feature>
<feature type="transmembrane region" description="Helical" evidence="1">
    <location>
        <begin position="304"/>
        <end position="325"/>
    </location>
</feature>
<dbReference type="Pfam" id="PF01901">
    <property type="entry name" value="O_anti_polymase"/>
    <property type="match status" value="1"/>
</dbReference>
<dbReference type="AlphaFoldDB" id="A0A371ND87"/>
<dbReference type="Proteomes" id="UP000256864">
    <property type="component" value="Unassembled WGS sequence"/>
</dbReference>
<accession>A0A371ND87</accession>
<dbReference type="EMBL" id="QREL01000002">
    <property type="protein sequence ID" value="REE26472.1"/>
    <property type="molecule type" value="Genomic_DNA"/>
</dbReference>
<feature type="transmembrane region" description="Helical" evidence="1">
    <location>
        <begin position="178"/>
        <end position="197"/>
    </location>
</feature>
<keyword evidence="1" id="KW-1133">Transmembrane helix</keyword>
<evidence type="ECO:0000313" key="2">
    <source>
        <dbReference type="EMBL" id="REE26472.1"/>
    </source>
</evidence>
<feature type="transmembrane region" description="Helical" evidence="1">
    <location>
        <begin position="75"/>
        <end position="100"/>
    </location>
</feature>
<dbReference type="RefSeq" id="WP_115892681.1">
    <property type="nucleotide sequence ID" value="NZ_QREL01000002.1"/>
</dbReference>
<feature type="transmembrane region" description="Helical" evidence="1">
    <location>
        <begin position="279"/>
        <end position="297"/>
    </location>
</feature>
<reference evidence="2 3" key="1">
    <citation type="submission" date="2018-07" db="EMBL/GenBank/DDBJ databases">
        <title>Genomic Encyclopedia of Type Strains, Phase IV (KMG-IV): sequencing the most valuable type-strain genomes for metagenomic binning, comparative biology and taxonomic classification.</title>
        <authorList>
            <person name="Goeker M."/>
        </authorList>
    </citation>
    <scope>NUCLEOTIDE SEQUENCE [LARGE SCALE GENOMIC DNA]</scope>
    <source>
        <strain evidence="2 3">DSM 7466</strain>
    </source>
</reference>